<dbReference type="Gene3D" id="3.60.160.10">
    <property type="entry name" value="Mitochondrial biogenesis AIM24"/>
    <property type="match status" value="1"/>
</dbReference>
<dbReference type="SUPFAM" id="SSF51219">
    <property type="entry name" value="TRAP-like"/>
    <property type="match status" value="1"/>
</dbReference>
<keyword evidence="1" id="KW-1133">Transmembrane helix</keyword>
<proteinExistence type="predicted"/>
<accession>A0A9Q0PX37</accession>
<dbReference type="AlphaFoldDB" id="A0A9Q0PX37"/>
<dbReference type="Pfam" id="PF01987">
    <property type="entry name" value="AIM24"/>
    <property type="match status" value="1"/>
</dbReference>
<dbReference type="InterPro" id="IPR036983">
    <property type="entry name" value="AIM24_sf"/>
</dbReference>
<organism evidence="2 3">
    <name type="scientific">Salix koriyanagi</name>
    <dbReference type="NCBI Taxonomy" id="2511006"/>
    <lineage>
        <taxon>Eukaryota</taxon>
        <taxon>Viridiplantae</taxon>
        <taxon>Streptophyta</taxon>
        <taxon>Embryophyta</taxon>
        <taxon>Tracheophyta</taxon>
        <taxon>Spermatophyta</taxon>
        <taxon>Magnoliopsida</taxon>
        <taxon>eudicotyledons</taxon>
        <taxon>Gunneridae</taxon>
        <taxon>Pentapetalae</taxon>
        <taxon>rosids</taxon>
        <taxon>fabids</taxon>
        <taxon>Malpighiales</taxon>
        <taxon>Salicaceae</taxon>
        <taxon>Saliceae</taxon>
        <taxon>Salix</taxon>
    </lineage>
</organism>
<comment type="caution">
    <text evidence="2">The sequence shown here is derived from an EMBL/GenBank/DDBJ whole genome shotgun (WGS) entry which is preliminary data.</text>
</comment>
<dbReference type="PANTHER" id="PTHR43657:SF1">
    <property type="entry name" value="ALTERED INHERITANCE OF MITOCHONDRIA PROTEIN 24, MITOCHONDRIAL"/>
    <property type="match status" value="1"/>
</dbReference>
<evidence type="ECO:0000256" key="1">
    <source>
        <dbReference type="SAM" id="Phobius"/>
    </source>
</evidence>
<protein>
    <submittedName>
        <fullName evidence="2">BIOGENESIS PROTEIN-RELATED</fullName>
    </submittedName>
</protein>
<keyword evidence="1" id="KW-0472">Membrane</keyword>
<dbReference type="InterPro" id="IPR016031">
    <property type="entry name" value="Trp_RNA-bd_attenuator-like_dom"/>
</dbReference>
<gene>
    <name evidence="2" type="ORF">OIU74_014992</name>
</gene>
<keyword evidence="1" id="KW-0812">Transmembrane</keyword>
<dbReference type="PANTHER" id="PTHR43657">
    <property type="entry name" value="TRYPTOPHAN RNA-BINDING ATTENUATOR PROTEIN-LIKE PROTEIN"/>
    <property type="match status" value="1"/>
</dbReference>
<name>A0A9Q0PX37_9ROSI</name>
<keyword evidence="3" id="KW-1185">Reference proteome</keyword>
<evidence type="ECO:0000313" key="2">
    <source>
        <dbReference type="EMBL" id="KAJ6695994.1"/>
    </source>
</evidence>
<dbReference type="EMBL" id="JAPFFM010000017">
    <property type="protein sequence ID" value="KAJ6695994.1"/>
    <property type="molecule type" value="Genomic_DNA"/>
</dbReference>
<evidence type="ECO:0000313" key="3">
    <source>
        <dbReference type="Proteomes" id="UP001151752"/>
    </source>
</evidence>
<reference evidence="2" key="2">
    <citation type="journal article" date="2023" name="Int. J. Mol. Sci.">
        <title>De Novo Assembly and Annotation of 11 Diverse Shrub Willow (Salix) Genomes Reveals Novel Gene Organization in Sex-Linked Regions.</title>
        <authorList>
            <person name="Hyden B."/>
            <person name="Feng K."/>
            <person name="Yates T.B."/>
            <person name="Jawdy S."/>
            <person name="Cereghino C."/>
            <person name="Smart L.B."/>
            <person name="Muchero W."/>
        </authorList>
    </citation>
    <scope>NUCLEOTIDE SEQUENCE</scope>
    <source>
        <tissue evidence="2">Shoot tip</tissue>
    </source>
</reference>
<sequence length="242" mass="26810">MAAPFFSTPFQPYVYQSHQGAVVPFQILGGEAQVVQIMLKPQEKIIAKPGSMCFMSGSIEMENVLIPENEVGVWQWFFGKAVTSVIFRNPGPSDGFVGIATPSLARILPIDLAKFGGEILCQPDAFLCSVNDVKVSNALDHRARNVVPTIEVFLRQKLTGQGLAFILAGGSGTDWPFRLISVVWNILAGFSVRSCLFVTPAHLFPFCSILYIVTLLFHFSLLCLIFDCIRFTWSCLLFFLPH</sequence>
<feature type="transmembrane region" description="Helical" evidence="1">
    <location>
        <begin position="209"/>
        <end position="240"/>
    </location>
</feature>
<feature type="transmembrane region" description="Helical" evidence="1">
    <location>
        <begin position="182"/>
        <end position="203"/>
    </location>
</feature>
<dbReference type="InterPro" id="IPR002838">
    <property type="entry name" value="AIM24"/>
</dbReference>
<reference evidence="2" key="1">
    <citation type="submission" date="2022-11" db="EMBL/GenBank/DDBJ databases">
        <authorList>
            <person name="Hyden B.L."/>
            <person name="Feng K."/>
            <person name="Yates T."/>
            <person name="Jawdy S."/>
            <person name="Smart L.B."/>
            <person name="Muchero W."/>
        </authorList>
    </citation>
    <scope>NUCLEOTIDE SEQUENCE</scope>
    <source>
        <tissue evidence="2">Shoot tip</tissue>
    </source>
</reference>
<dbReference type="Proteomes" id="UP001151752">
    <property type="component" value="Chromosome 3"/>
</dbReference>